<dbReference type="FunFam" id="1.10.150.20:FF:000006">
    <property type="entry name" value="DNA ligase"/>
    <property type="match status" value="1"/>
</dbReference>
<dbReference type="HAMAP" id="MF_01588">
    <property type="entry name" value="DNA_ligase_A"/>
    <property type="match status" value="1"/>
</dbReference>
<dbReference type="FunFam" id="2.40.50.140:FF:000012">
    <property type="entry name" value="DNA ligase"/>
    <property type="match status" value="1"/>
</dbReference>
<dbReference type="InterPro" id="IPR004150">
    <property type="entry name" value="NAD_DNA_ligase_OB"/>
</dbReference>
<dbReference type="CDD" id="cd00114">
    <property type="entry name" value="LIGANc"/>
    <property type="match status" value="1"/>
</dbReference>
<dbReference type="RefSeq" id="WP_153713547.1">
    <property type="nucleotide sequence ID" value="NZ_CP045871.1"/>
</dbReference>
<feature type="binding site" evidence="14">
    <location>
        <position position="176"/>
    </location>
    <ligand>
        <name>NAD(+)</name>
        <dbReference type="ChEBI" id="CHEBI:57540"/>
    </ligand>
</feature>
<evidence type="ECO:0000256" key="14">
    <source>
        <dbReference type="HAMAP-Rule" id="MF_01588"/>
    </source>
</evidence>
<dbReference type="Proteomes" id="UP000388235">
    <property type="component" value="Chromosome"/>
</dbReference>
<dbReference type="Gene3D" id="1.10.287.610">
    <property type="entry name" value="Helix hairpin bin"/>
    <property type="match status" value="1"/>
</dbReference>
<evidence type="ECO:0000256" key="5">
    <source>
        <dbReference type="ARBA" id="ARBA00022705"/>
    </source>
</evidence>
<dbReference type="InterPro" id="IPR012340">
    <property type="entry name" value="NA-bd_OB-fold"/>
</dbReference>
<dbReference type="SUPFAM" id="SSF56091">
    <property type="entry name" value="DNA ligase/mRNA capping enzyme, catalytic domain"/>
    <property type="match status" value="1"/>
</dbReference>
<dbReference type="GO" id="GO:0006281">
    <property type="term" value="P:DNA repair"/>
    <property type="evidence" value="ECO:0007669"/>
    <property type="project" value="UniProtKB-KW"/>
</dbReference>
<comment type="similarity">
    <text evidence="13 14">Belongs to the NAD-dependent DNA ligase family. LigA subfamily.</text>
</comment>
<dbReference type="PANTHER" id="PTHR23389">
    <property type="entry name" value="CHROMOSOME TRANSMISSION FIDELITY FACTOR 18"/>
    <property type="match status" value="1"/>
</dbReference>
<dbReference type="GO" id="GO:0046872">
    <property type="term" value="F:metal ion binding"/>
    <property type="evidence" value="ECO:0007669"/>
    <property type="project" value="UniProtKB-KW"/>
</dbReference>
<evidence type="ECO:0000313" key="18">
    <source>
        <dbReference type="Proteomes" id="UP000388235"/>
    </source>
</evidence>
<keyword evidence="9 14" id="KW-0460">Magnesium</keyword>
<feature type="binding site" evidence="14">
    <location>
        <position position="293"/>
    </location>
    <ligand>
        <name>NAD(+)</name>
        <dbReference type="ChEBI" id="CHEBI:57540"/>
    </ligand>
</feature>
<keyword evidence="18" id="KW-1185">Reference proteome</keyword>
<keyword evidence="5 14" id="KW-0235">DNA replication</keyword>
<evidence type="ECO:0000256" key="2">
    <source>
        <dbReference type="ARBA" id="ARBA00012722"/>
    </source>
</evidence>
<dbReference type="InterPro" id="IPR018239">
    <property type="entry name" value="DNA_ligase_AS"/>
</dbReference>
<dbReference type="PIRSF" id="PIRSF001604">
    <property type="entry name" value="LigA"/>
    <property type="match status" value="1"/>
</dbReference>
<dbReference type="InterPro" id="IPR036420">
    <property type="entry name" value="BRCT_dom_sf"/>
</dbReference>
<feature type="active site" description="N6-AMP-lysine intermediate" evidence="14">
    <location>
        <position position="118"/>
    </location>
</feature>
<dbReference type="SUPFAM" id="SSF50249">
    <property type="entry name" value="Nucleic acid-binding proteins"/>
    <property type="match status" value="1"/>
</dbReference>
<keyword evidence="10 14" id="KW-0520">NAD</keyword>
<dbReference type="InterPro" id="IPR001679">
    <property type="entry name" value="DNA_ligase"/>
</dbReference>
<dbReference type="Pfam" id="PF00533">
    <property type="entry name" value="BRCT"/>
    <property type="match status" value="1"/>
</dbReference>
<reference evidence="17 18" key="1">
    <citation type="submission" date="2019-11" db="EMBL/GenBank/DDBJ databases">
        <authorList>
            <person name="Khan S.A."/>
            <person name="Jeon C.O."/>
            <person name="Chun B.H."/>
        </authorList>
    </citation>
    <scope>NUCLEOTIDE SEQUENCE [LARGE SCALE GENOMIC DNA]</scope>
    <source>
        <strain evidence="17 18">IMCC 1097</strain>
    </source>
</reference>
<dbReference type="GO" id="GO:0003677">
    <property type="term" value="F:DNA binding"/>
    <property type="evidence" value="ECO:0007669"/>
    <property type="project" value="InterPro"/>
</dbReference>
<dbReference type="AlphaFoldDB" id="A0A5Q2Q9Z8"/>
<keyword evidence="6 14" id="KW-0479">Metal-binding</keyword>
<comment type="function">
    <text evidence="1 14">DNA ligase that catalyzes the formation of phosphodiester linkages between 5'-phosphoryl and 3'-hydroxyl groups in double-stranded DNA using NAD as a coenzyme and as the energy source for the reaction. It is essential for DNA replication and repair of damaged DNA.</text>
</comment>
<keyword evidence="11 14" id="KW-0234">DNA repair</keyword>
<comment type="cofactor">
    <cofactor evidence="14">
        <name>Mg(2+)</name>
        <dbReference type="ChEBI" id="CHEBI:18420"/>
    </cofactor>
    <cofactor evidence="14">
        <name>Mn(2+)</name>
        <dbReference type="ChEBI" id="CHEBI:29035"/>
    </cofactor>
</comment>
<dbReference type="FunFam" id="1.10.150.20:FF:000007">
    <property type="entry name" value="DNA ligase"/>
    <property type="match status" value="1"/>
</dbReference>
<dbReference type="EC" id="6.5.1.2" evidence="2 14"/>
<dbReference type="InterPro" id="IPR041663">
    <property type="entry name" value="DisA/LigA_HHH"/>
</dbReference>
<dbReference type="InterPro" id="IPR003583">
    <property type="entry name" value="Hlx-hairpin-Hlx_DNA-bd_motif"/>
</dbReference>
<evidence type="ECO:0000256" key="13">
    <source>
        <dbReference type="ARBA" id="ARBA00060881"/>
    </source>
</evidence>
<dbReference type="InterPro" id="IPR001357">
    <property type="entry name" value="BRCT_dom"/>
</dbReference>
<dbReference type="SMART" id="SM00292">
    <property type="entry name" value="BRCT"/>
    <property type="match status" value="1"/>
</dbReference>
<comment type="catalytic activity">
    <reaction evidence="12 14 15">
        <text>NAD(+) + (deoxyribonucleotide)n-3'-hydroxyl + 5'-phospho-(deoxyribonucleotide)m = (deoxyribonucleotide)n+m + AMP + beta-nicotinamide D-nucleotide.</text>
        <dbReference type="EC" id="6.5.1.2"/>
    </reaction>
</comment>
<evidence type="ECO:0000256" key="1">
    <source>
        <dbReference type="ARBA" id="ARBA00004067"/>
    </source>
</evidence>
<keyword evidence="14" id="KW-0464">Manganese</keyword>
<evidence type="ECO:0000256" key="3">
    <source>
        <dbReference type="ARBA" id="ARBA00013308"/>
    </source>
</evidence>
<evidence type="ECO:0000313" key="17">
    <source>
        <dbReference type="EMBL" id="QGG80043.1"/>
    </source>
</evidence>
<dbReference type="Pfam" id="PF01653">
    <property type="entry name" value="DNA_ligase_aden"/>
    <property type="match status" value="1"/>
</dbReference>
<dbReference type="PROSITE" id="PS50172">
    <property type="entry name" value="BRCT"/>
    <property type="match status" value="1"/>
</dbReference>
<keyword evidence="4 14" id="KW-0436">Ligase</keyword>
<dbReference type="InterPro" id="IPR033136">
    <property type="entry name" value="DNA_ligase_CS"/>
</dbReference>
<feature type="binding site" evidence="14">
    <location>
        <position position="414"/>
    </location>
    <ligand>
        <name>Zn(2+)</name>
        <dbReference type="ChEBI" id="CHEBI:29105"/>
    </ligand>
</feature>
<dbReference type="SMART" id="SM00532">
    <property type="entry name" value="LIGANc"/>
    <property type="match status" value="1"/>
</dbReference>
<feature type="domain" description="BRCT" evidence="16">
    <location>
        <begin position="591"/>
        <end position="672"/>
    </location>
</feature>
<sequence>MHDRSSYLEAVSRLRTYDYHYHVLDEPLVGDSQYDDELARLKASEKAHPEWLVSHSPTQTVGFSALAQFDKSTHHQPMLSLDNAFDAASLVAWYERGLTRLRKDHHLASPPRINCEPKLDGVAINLRYEAGVLVQAATRGDGSTGEDITLNAKTLRALPHQLQNGPWPASIEIRGEVFMPRKGFDAMNRRLAATGLKTFVNPRNAAAGSLRQLDPKVTASRPLDLYVYGAGAVVGDLDAATHSETLAQFERWGLPVNPETRCVDSIEAAEAYYEYLSRRRAELSYEIDGIVYKVDEHQWQRELGAVAKSPRWAIARKFPAQEAATQLQAIDWQVGRTGAVTPVARLQPVFVGGVTVSNATLHNVDEIARLGVRIGDQVMIRRAGDVIPQIVRVIDAQRADRQPALVLPTQCPVCDSPLERQADEAVLRCTAGWVCKAQRLTALAHFVSRKAMDVDGVGSKLLQALVDQQLIQRPADLYRLQPATLMQLERMGEKSAAKVVESLARSKVTTFARFLFALGIREVGERTAQTLAGQFDLAGLRAASVERLIEVDDVGPVVAQHLVDFFHNPAQQQWVDDLLSCGVEWPLEDGPISDVLAGQTWVLTGSLESLTRDQAGERLRALGAKVAGSVSKNTSQLVAGPGAGSKLSKAESLGVPVMDEAELIAKLKGWEA</sequence>
<evidence type="ECO:0000256" key="9">
    <source>
        <dbReference type="ARBA" id="ARBA00022842"/>
    </source>
</evidence>
<dbReference type="InterPro" id="IPR013839">
    <property type="entry name" value="DNAligase_adenylation"/>
</dbReference>
<feature type="binding site" evidence="14">
    <location>
        <position position="317"/>
    </location>
    <ligand>
        <name>NAD(+)</name>
        <dbReference type="ChEBI" id="CHEBI:57540"/>
    </ligand>
</feature>
<evidence type="ECO:0000256" key="11">
    <source>
        <dbReference type="ARBA" id="ARBA00023204"/>
    </source>
</evidence>
<proteinExistence type="inferred from homology"/>
<protein>
    <recommendedName>
        <fullName evidence="3 14">DNA ligase</fullName>
        <ecNumber evidence="2 14">6.5.1.2</ecNumber>
    </recommendedName>
    <alternativeName>
        <fullName evidence="14">Polydeoxyribonucleotide synthase [NAD(+)]</fullName>
    </alternativeName>
</protein>
<keyword evidence="7 14" id="KW-0227">DNA damage</keyword>
<dbReference type="GO" id="GO:0003911">
    <property type="term" value="F:DNA ligase (NAD+) activity"/>
    <property type="evidence" value="ECO:0007669"/>
    <property type="project" value="UniProtKB-UniRule"/>
</dbReference>
<keyword evidence="8 14" id="KW-0862">Zinc</keyword>
<dbReference type="Gene3D" id="2.40.50.140">
    <property type="entry name" value="Nucleic acid-binding proteins"/>
    <property type="match status" value="1"/>
</dbReference>
<dbReference type="Gene3D" id="1.10.150.20">
    <property type="entry name" value="5' to 3' exonuclease, C-terminal subdomain"/>
    <property type="match status" value="2"/>
</dbReference>
<feature type="binding site" evidence="14">
    <location>
        <position position="139"/>
    </location>
    <ligand>
        <name>NAD(+)</name>
        <dbReference type="ChEBI" id="CHEBI:57540"/>
    </ligand>
</feature>
<dbReference type="SUPFAM" id="SSF47781">
    <property type="entry name" value="RuvA domain 2-like"/>
    <property type="match status" value="1"/>
</dbReference>
<dbReference type="InterPro" id="IPR013840">
    <property type="entry name" value="DNAligase_N"/>
</dbReference>
<feature type="binding site" evidence="14">
    <location>
        <position position="435"/>
    </location>
    <ligand>
        <name>Zn(2+)</name>
        <dbReference type="ChEBI" id="CHEBI:29105"/>
    </ligand>
</feature>
<dbReference type="OrthoDB" id="9759736at2"/>
<name>A0A5Q2Q9Z8_9GAMM</name>
<dbReference type="Gene3D" id="3.40.50.10190">
    <property type="entry name" value="BRCT domain"/>
    <property type="match status" value="1"/>
</dbReference>
<dbReference type="PROSITE" id="PS01056">
    <property type="entry name" value="DNA_LIGASE_N2"/>
    <property type="match status" value="1"/>
</dbReference>
<feature type="binding site" evidence="14">
    <location>
        <begin position="80"/>
        <end position="81"/>
    </location>
    <ligand>
        <name>NAD(+)</name>
        <dbReference type="ChEBI" id="CHEBI:57540"/>
    </ligand>
</feature>
<evidence type="ECO:0000256" key="12">
    <source>
        <dbReference type="ARBA" id="ARBA00034005"/>
    </source>
</evidence>
<dbReference type="InterPro" id="IPR004149">
    <property type="entry name" value="Znf_DNAligase_C4"/>
</dbReference>
<dbReference type="InterPro" id="IPR010994">
    <property type="entry name" value="RuvA_2-like"/>
</dbReference>
<dbReference type="GO" id="GO:0006260">
    <property type="term" value="P:DNA replication"/>
    <property type="evidence" value="ECO:0007669"/>
    <property type="project" value="UniProtKB-KW"/>
</dbReference>
<dbReference type="Gene3D" id="6.20.10.30">
    <property type="match status" value="1"/>
</dbReference>
<dbReference type="PANTHER" id="PTHR23389:SF9">
    <property type="entry name" value="DNA LIGASE"/>
    <property type="match status" value="1"/>
</dbReference>
<dbReference type="CDD" id="cd17748">
    <property type="entry name" value="BRCT_DNA_ligase_like"/>
    <property type="match status" value="1"/>
</dbReference>
<evidence type="ECO:0000259" key="16">
    <source>
        <dbReference type="PROSITE" id="PS50172"/>
    </source>
</evidence>
<dbReference type="Pfam" id="PF03119">
    <property type="entry name" value="DNA_ligase_ZBD"/>
    <property type="match status" value="1"/>
</dbReference>
<evidence type="ECO:0000256" key="7">
    <source>
        <dbReference type="ARBA" id="ARBA00022763"/>
    </source>
</evidence>
<accession>A0A5Q2Q9Z8</accession>
<dbReference type="KEGG" id="llp:GH975_05405"/>
<dbReference type="Gene3D" id="3.30.470.30">
    <property type="entry name" value="DNA ligase/mRNA capping enzyme"/>
    <property type="match status" value="1"/>
</dbReference>
<dbReference type="Pfam" id="PF03120">
    <property type="entry name" value="OB_DNA_ligase"/>
    <property type="match status" value="1"/>
</dbReference>
<dbReference type="GO" id="GO:0005829">
    <property type="term" value="C:cytosol"/>
    <property type="evidence" value="ECO:0007669"/>
    <property type="project" value="TreeGrafter"/>
</dbReference>
<dbReference type="Pfam" id="PF12826">
    <property type="entry name" value="HHH_2"/>
    <property type="match status" value="1"/>
</dbReference>
<dbReference type="NCBIfam" id="NF005932">
    <property type="entry name" value="PRK07956.1"/>
    <property type="match status" value="1"/>
</dbReference>
<evidence type="ECO:0000256" key="6">
    <source>
        <dbReference type="ARBA" id="ARBA00022723"/>
    </source>
</evidence>
<feature type="binding site" evidence="14">
    <location>
        <position position="116"/>
    </location>
    <ligand>
        <name>NAD(+)</name>
        <dbReference type="ChEBI" id="CHEBI:57540"/>
    </ligand>
</feature>
<feature type="binding site" evidence="14">
    <location>
        <position position="411"/>
    </location>
    <ligand>
        <name>Zn(2+)</name>
        <dbReference type="ChEBI" id="CHEBI:29105"/>
    </ligand>
</feature>
<evidence type="ECO:0000256" key="8">
    <source>
        <dbReference type="ARBA" id="ARBA00022833"/>
    </source>
</evidence>
<evidence type="ECO:0000256" key="15">
    <source>
        <dbReference type="RuleBase" id="RU000618"/>
    </source>
</evidence>
<comment type="caution">
    <text evidence="14">Lacks conserved residue(s) required for the propagation of feature annotation.</text>
</comment>
<evidence type="ECO:0000256" key="4">
    <source>
        <dbReference type="ARBA" id="ARBA00022598"/>
    </source>
</evidence>
<dbReference type="Pfam" id="PF14520">
    <property type="entry name" value="HHH_5"/>
    <property type="match status" value="1"/>
</dbReference>
<organism evidence="17 18">
    <name type="scientific">Litorivicinus lipolyticus</name>
    <dbReference type="NCBI Taxonomy" id="418701"/>
    <lineage>
        <taxon>Bacteria</taxon>
        <taxon>Pseudomonadati</taxon>
        <taxon>Pseudomonadota</taxon>
        <taxon>Gammaproteobacteria</taxon>
        <taxon>Oceanospirillales</taxon>
        <taxon>Litorivicinaceae</taxon>
        <taxon>Litorivicinus</taxon>
    </lineage>
</organism>
<feature type="binding site" evidence="14">
    <location>
        <begin position="31"/>
        <end position="35"/>
    </location>
    <ligand>
        <name>NAD(+)</name>
        <dbReference type="ChEBI" id="CHEBI:57540"/>
    </ligand>
</feature>
<dbReference type="NCBIfam" id="TIGR00575">
    <property type="entry name" value="dnlj"/>
    <property type="match status" value="1"/>
</dbReference>
<gene>
    <name evidence="14 17" type="primary">ligA</name>
    <name evidence="17" type="ORF">GH975_05405</name>
</gene>
<dbReference type="SUPFAM" id="SSF52113">
    <property type="entry name" value="BRCT domain"/>
    <property type="match status" value="1"/>
</dbReference>
<dbReference type="SMART" id="SM00278">
    <property type="entry name" value="HhH1"/>
    <property type="match status" value="4"/>
</dbReference>
<dbReference type="EMBL" id="CP045871">
    <property type="protein sequence ID" value="QGG80043.1"/>
    <property type="molecule type" value="Genomic_DNA"/>
</dbReference>
<evidence type="ECO:0000256" key="10">
    <source>
        <dbReference type="ARBA" id="ARBA00023027"/>
    </source>
</evidence>
<dbReference type="PROSITE" id="PS01055">
    <property type="entry name" value="DNA_LIGASE_N1"/>
    <property type="match status" value="1"/>
</dbReference>
<dbReference type="FunFam" id="3.30.470.30:FF:000001">
    <property type="entry name" value="DNA ligase"/>
    <property type="match status" value="1"/>
</dbReference>